<evidence type="ECO:0000256" key="1">
    <source>
        <dbReference type="SAM" id="MobiDB-lite"/>
    </source>
</evidence>
<feature type="region of interest" description="Disordered" evidence="1">
    <location>
        <begin position="733"/>
        <end position="769"/>
    </location>
</feature>
<feature type="region of interest" description="Disordered" evidence="1">
    <location>
        <begin position="695"/>
        <end position="720"/>
    </location>
</feature>
<feature type="region of interest" description="Disordered" evidence="1">
    <location>
        <begin position="122"/>
        <end position="156"/>
    </location>
</feature>
<dbReference type="GO" id="GO:0035035">
    <property type="term" value="F:histone acetyltransferase binding"/>
    <property type="evidence" value="ECO:0007669"/>
    <property type="project" value="TreeGrafter"/>
</dbReference>
<keyword evidence="4" id="KW-1185">Reference proteome</keyword>
<dbReference type="Gene3D" id="6.10.250.3170">
    <property type="match status" value="1"/>
</dbReference>
<feature type="domain" description="PEHE" evidence="2">
    <location>
        <begin position="797"/>
        <end position="915"/>
    </location>
</feature>
<feature type="compositionally biased region" description="Polar residues" evidence="1">
    <location>
        <begin position="738"/>
        <end position="761"/>
    </location>
</feature>
<dbReference type="PANTHER" id="PTHR22443:SF16">
    <property type="entry name" value="KAT8 REGULATORY NSL COMPLEX SUBUNIT 1-LIKE PROTEIN"/>
    <property type="match status" value="1"/>
</dbReference>
<dbReference type="GO" id="GO:0044545">
    <property type="term" value="C:NSL complex"/>
    <property type="evidence" value="ECO:0007669"/>
    <property type="project" value="TreeGrafter"/>
</dbReference>
<dbReference type="SMART" id="SM01300">
    <property type="entry name" value="PEHE"/>
    <property type="match status" value="1"/>
</dbReference>
<evidence type="ECO:0000313" key="3">
    <source>
        <dbReference type="EMBL" id="NWW01665.1"/>
    </source>
</evidence>
<dbReference type="Pfam" id="PF15275">
    <property type="entry name" value="PEHE"/>
    <property type="match status" value="1"/>
</dbReference>
<feature type="compositionally biased region" description="Polar residues" evidence="1">
    <location>
        <begin position="984"/>
        <end position="993"/>
    </location>
</feature>
<evidence type="ECO:0000313" key="4">
    <source>
        <dbReference type="Proteomes" id="UP000542358"/>
    </source>
</evidence>
<dbReference type="AlphaFoldDB" id="A0A7K6JPI6"/>
<dbReference type="PROSITE" id="PS52052">
    <property type="entry name" value="PEHE"/>
    <property type="match status" value="1"/>
</dbReference>
<dbReference type="Proteomes" id="UP000542358">
    <property type="component" value="Unassembled WGS sequence"/>
</dbReference>
<dbReference type="InterPro" id="IPR026180">
    <property type="entry name" value="NSL1"/>
</dbReference>
<protein>
    <submittedName>
        <fullName evidence="3">KAL1L protein</fullName>
    </submittedName>
</protein>
<feature type="non-terminal residue" evidence="3">
    <location>
        <position position="993"/>
    </location>
</feature>
<feature type="compositionally biased region" description="Basic and acidic residues" evidence="1">
    <location>
        <begin position="866"/>
        <end position="877"/>
    </location>
</feature>
<feature type="region of interest" description="Disordered" evidence="1">
    <location>
        <begin position="1"/>
        <end position="22"/>
    </location>
</feature>
<organism evidence="3 4">
    <name type="scientific">Oreocharis arfaki</name>
    <name type="common">tit berrypecker</name>
    <dbReference type="NCBI Taxonomy" id="979223"/>
    <lineage>
        <taxon>Eukaryota</taxon>
        <taxon>Metazoa</taxon>
        <taxon>Chordata</taxon>
        <taxon>Craniata</taxon>
        <taxon>Vertebrata</taxon>
        <taxon>Euteleostomi</taxon>
        <taxon>Archelosauria</taxon>
        <taxon>Archosauria</taxon>
        <taxon>Dinosauria</taxon>
        <taxon>Saurischia</taxon>
        <taxon>Theropoda</taxon>
        <taxon>Coelurosauria</taxon>
        <taxon>Aves</taxon>
        <taxon>Neognathae</taxon>
        <taxon>Neoaves</taxon>
        <taxon>Telluraves</taxon>
        <taxon>Australaves</taxon>
        <taxon>Passeriformes</taxon>
        <taxon>Passeroidea</taxon>
        <taxon>Paramythiidae</taxon>
        <taxon>Oreocharis</taxon>
    </lineage>
</organism>
<proteinExistence type="predicted"/>
<feature type="region of interest" description="Disordered" evidence="1">
    <location>
        <begin position="857"/>
        <end position="877"/>
    </location>
</feature>
<reference evidence="3 4" key="1">
    <citation type="submission" date="2019-09" db="EMBL/GenBank/DDBJ databases">
        <title>Bird 10,000 Genomes (B10K) Project - Family phase.</title>
        <authorList>
            <person name="Zhang G."/>
        </authorList>
    </citation>
    <scope>NUCLEOTIDE SEQUENCE [LARGE SCALE GENOMIC DNA]</scope>
    <source>
        <strain evidence="3">B10K-DU-029-42</strain>
        <tissue evidence="3">Muscle</tissue>
    </source>
</reference>
<comment type="caution">
    <text evidence="3">The sequence shown here is derived from an EMBL/GenBank/DDBJ whole genome shotgun (WGS) entry which is preliminary data.</text>
</comment>
<evidence type="ECO:0000259" key="2">
    <source>
        <dbReference type="PROSITE" id="PS52052"/>
    </source>
</evidence>
<name>A0A7K6JPI6_9PASE</name>
<feature type="non-terminal residue" evidence="3">
    <location>
        <position position="1"/>
    </location>
</feature>
<dbReference type="EMBL" id="VZRR01000834">
    <property type="protein sequence ID" value="NWW01665.1"/>
    <property type="molecule type" value="Genomic_DNA"/>
</dbReference>
<accession>A0A7K6JPI6</accession>
<dbReference type="InterPro" id="IPR029332">
    <property type="entry name" value="PEHE_dom"/>
</dbReference>
<dbReference type="PANTHER" id="PTHR22443">
    <property type="entry name" value="NON-SPECIFIC LETHAL 1, ISOFORM M"/>
    <property type="match status" value="1"/>
</dbReference>
<sequence length="993" mass="111460">MTPALREATTKSHGIHLSPSLSSRAMESDTALCMENSRAVEEKIKEDSITQITCSVLGFPAAEPNLRNDIFHVQHFGSPPSSKCYQSVLLMSTNSAFSNKTGKKAGEPGCSKMRKSLHNGADTSFGQISHSEPEQQVKGATFSETTSPNLEGMQRLSGSSVTESNNAEEMQLLNGKWYKKNGVLGRALEVCTETVKGDLLHQILHGPSEGILSCTQEEVYARLLQCITKQQMEISRAKRTQKRLQMLLAKHVIKHCDQQLKCFVKHQLQRMRVFHEPTRFLSNSSLRCAEGWPENNTTTSKSSSSVDIQNGVSVAPGEIRGFALSAGGLLSHVEKDLDSDATCSSSDEDGEEQTVRTTVEASYTSEWKWLADRARIGSRWTWLQAQISELEYKIQQLTDLHRQIRATKEMVVLEEFPFPKDILKKQIQLTDQEALLNTTGNSHAAIERQDCLPEHDFEMSPSSPTLLLRNIEKQSAQLSEIISSLIAPLNLSPASSSLSSKTCRHRQLVNGISFRASDNREVSSSSSWLLDRQHIKKRRRDRTRLRSVSVNNVSTSARTRPLHSFQKRKLFRMHSACHWNQQTLPSRDTSFPYKTQLPCVVPASTFSSSEYSTESKILDYVQELDSSFHPVLSFRSDIPLHIYFETLLRKDDIKGEPADTSSLGREFKVSADSDYNPHISVKQWSSGCLSNSKSQSVLGAPDQLSEGRKKRHLSETAVGESSTRFETFSFQHAEPESHSSFAPTSSVSAMSRPTHSTSSQHNSRRRLRSESSYDIDNIVIPMSLVAPSKLEKLQYKEILTPSWRVVELQPLEKSQTDEEEVEDLSDKAFSSRHMKYEERERARWSLWEQSRWPRRNSRQVSYSKNADGRHSQDSVQKDHCAADLAPDLTLEAHSSVCSGMAPLCKESQEEKSGLWELRVFPLKDEEVEALLCRDQVTNQTEESSAAFPSDSPCTPGTPTALPDNGYSPRKQSTQESEDCKSICLGSNSTRKQR</sequence>
<gene>
    <name evidence="3" type="primary">Kansl1l</name>
    <name evidence="3" type="ORF">OREARF_R01902</name>
</gene>
<feature type="region of interest" description="Disordered" evidence="1">
    <location>
        <begin position="939"/>
        <end position="993"/>
    </location>
</feature>